<evidence type="ECO:0000313" key="1">
    <source>
        <dbReference type="EMBL" id="GAG13276.1"/>
    </source>
</evidence>
<accession>X0WKQ0</accession>
<dbReference type="EMBL" id="BARS01024977">
    <property type="protein sequence ID" value="GAG13276.1"/>
    <property type="molecule type" value="Genomic_DNA"/>
</dbReference>
<gene>
    <name evidence="1" type="ORF">S01H1_39558</name>
</gene>
<proteinExistence type="predicted"/>
<name>X0WKQ0_9ZZZZ</name>
<dbReference type="AlphaFoldDB" id="X0WKQ0"/>
<comment type="caution">
    <text evidence="1">The sequence shown here is derived from an EMBL/GenBank/DDBJ whole genome shotgun (WGS) entry which is preliminary data.</text>
</comment>
<organism evidence="1">
    <name type="scientific">marine sediment metagenome</name>
    <dbReference type="NCBI Taxonomy" id="412755"/>
    <lineage>
        <taxon>unclassified sequences</taxon>
        <taxon>metagenomes</taxon>
        <taxon>ecological metagenomes</taxon>
    </lineage>
</organism>
<sequence length="197" mass="21876">MSVAVFRPSGVQIVDTDTKANILASTPTANALSYATDTFEFYLWDLDNTEWRVAPLELQLMLSGVMDMGPGMPDLPGIIWNDRAGISENYITDKTLHNVRLLYSVLEEEGSIRTTTSGTFQVYLNSTWNDVVINFVLREDSSGDYEFEHKPVGFTLWIEIMSGNSDLLAINGLPIIQQYGASMGALPVPLQIDGRTF</sequence>
<reference evidence="1" key="1">
    <citation type="journal article" date="2014" name="Front. Microbiol.">
        <title>High frequency of phylogenetically diverse reductive dehalogenase-homologous genes in deep subseafloor sedimentary metagenomes.</title>
        <authorList>
            <person name="Kawai M."/>
            <person name="Futagami T."/>
            <person name="Toyoda A."/>
            <person name="Takaki Y."/>
            <person name="Nishi S."/>
            <person name="Hori S."/>
            <person name="Arai W."/>
            <person name="Tsubouchi T."/>
            <person name="Morono Y."/>
            <person name="Uchiyama I."/>
            <person name="Ito T."/>
            <person name="Fujiyama A."/>
            <person name="Inagaki F."/>
            <person name="Takami H."/>
        </authorList>
    </citation>
    <scope>NUCLEOTIDE SEQUENCE</scope>
    <source>
        <strain evidence="1">Expedition CK06-06</strain>
    </source>
</reference>
<protein>
    <submittedName>
        <fullName evidence="1">Uncharacterized protein</fullName>
    </submittedName>
</protein>